<protein>
    <recommendedName>
        <fullName evidence="1">Chromo domain-containing protein</fullName>
    </recommendedName>
</protein>
<dbReference type="InterPro" id="IPR056924">
    <property type="entry name" value="SH3_Tf2-1"/>
</dbReference>
<dbReference type="Gene3D" id="2.40.50.40">
    <property type="match status" value="1"/>
</dbReference>
<dbReference type="CDD" id="cd00024">
    <property type="entry name" value="CD_CSD"/>
    <property type="match status" value="1"/>
</dbReference>
<dbReference type="Pfam" id="PF24626">
    <property type="entry name" value="SH3_Tf2-1"/>
    <property type="match status" value="1"/>
</dbReference>
<keyword evidence="2" id="KW-1185">Reference proteome</keyword>
<dbReference type="GeneID" id="140009821"/>
<feature type="domain" description="Chromo" evidence="1">
    <location>
        <begin position="103"/>
        <end position="180"/>
    </location>
</feature>
<dbReference type="PROSITE" id="PS50013">
    <property type="entry name" value="CHROMO_2"/>
    <property type="match status" value="1"/>
</dbReference>
<evidence type="ECO:0000313" key="3">
    <source>
        <dbReference type="RefSeq" id="XP_071912253.1"/>
    </source>
</evidence>
<dbReference type="PANTHER" id="PTHR46148">
    <property type="entry name" value="CHROMO DOMAIN-CONTAINING PROTEIN"/>
    <property type="match status" value="1"/>
</dbReference>
<dbReference type="Proteomes" id="UP001652660">
    <property type="component" value="Chromosome 6e"/>
</dbReference>
<dbReference type="PANTHER" id="PTHR46148:SF52">
    <property type="entry name" value="OS04G0603800 PROTEIN"/>
    <property type="match status" value="1"/>
</dbReference>
<name>A0ABM4UY91_COFAR</name>
<evidence type="ECO:0000313" key="2">
    <source>
        <dbReference type="Proteomes" id="UP001652660"/>
    </source>
</evidence>
<accession>A0ABM4UY91</accession>
<gene>
    <name evidence="3" type="primary">LOC140009821</name>
</gene>
<reference evidence="3" key="1">
    <citation type="submission" date="2025-08" db="UniProtKB">
        <authorList>
            <consortium name="RefSeq"/>
        </authorList>
    </citation>
    <scope>IDENTIFICATION</scope>
    <source>
        <tissue evidence="3">Leaves</tissue>
    </source>
</reference>
<evidence type="ECO:0000259" key="1">
    <source>
        <dbReference type="PROSITE" id="PS50013"/>
    </source>
</evidence>
<dbReference type="RefSeq" id="XP_071912253.1">
    <property type="nucleotide sequence ID" value="XM_072056152.1"/>
</dbReference>
<organism evidence="2 3">
    <name type="scientific">Coffea arabica</name>
    <name type="common">Arabian coffee</name>
    <dbReference type="NCBI Taxonomy" id="13443"/>
    <lineage>
        <taxon>Eukaryota</taxon>
        <taxon>Viridiplantae</taxon>
        <taxon>Streptophyta</taxon>
        <taxon>Embryophyta</taxon>
        <taxon>Tracheophyta</taxon>
        <taxon>Spermatophyta</taxon>
        <taxon>Magnoliopsida</taxon>
        <taxon>eudicotyledons</taxon>
        <taxon>Gunneridae</taxon>
        <taxon>Pentapetalae</taxon>
        <taxon>asterids</taxon>
        <taxon>lamiids</taxon>
        <taxon>Gentianales</taxon>
        <taxon>Rubiaceae</taxon>
        <taxon>Ixoroideae</taxon>
        <taxon>Gardenieae complex</taxon>
        <taxon>Bertiereae - Coffeeae clade</taxon>
        <taxon>Coffeeae</taxon>
        <taxon>Coffea</taxon>
    </lineage>
</organism>
<dbReference type="SUPFAM" id="SSF54160">
    <property type="entry name" value="Chromo domain-like"/>
    <property type="match status" value="1"/>
</dbReference>
<sequence>MTYFANQHRTERTLAVGDYVFLKLQPYRQQSLAIRRSLKLAAKYYGPFEVLEKVGQVSYRLKLPEGARIHPVFHISLLNKRIGPDQHTTPTIPEFDMQDHCILEPEAVLQRRVILRKDQPVIQYLIKWSHMDSCEASWEDASVVKVLSQMTSACQSVKWVSDRVVLSYIRSSLQLQRHQEK</sequence>
<dbReference type="InterPro" id="IPR016197">
    <property type="entry name" value="Chromo-like_dom_sf"/>
</dbReference>
<proteinExistence type="predicted"/>
<dbReference type="InterPro" id="IPR000953">
    <property type="entry name" value="Chromo/chromo_shadow_dom"/>
</dbReference>